<comment type="caution">
    <text evidence="1">The sequence shown here is derived from an EMBL/GenBank/DDBJ whole genome shotgun (WGS) entry which is preliminary data.</text>
</comment>
<dbReference type="EMBL" id="SODD01000006">
    <property type="protein sequence ID" value="TDW25128.1"/>
    <property type="molecule type" value="Genomic_DNA"/>
</dbReference>
<feature type="non-terminal residue" evidence="1">
    <location>
        <position position="1"/>
    </location>
</feature>
<evidence type="ECO:0000313" key="2">
    <source>
        <dbReference type="Proteomes" id="UP000294743"/>
    </source>
</evidence>
<sequence>GESGVEVEMKLVGIGFNLRKYHNKKHGKPKDDIILS</sequence>
<reference evidence="1 2" key="1">
    <citation type="submission" date="2019-03" db="EMBL/GenBank/DDBJ databases">
        <title>Genomic Encyclopedia of Type Strains, Phase IV (KMG-IV): sequencing the most valuable type-strain genomes for metagenomic binning, comparative biology and taxonomic classification.</title>
        <authorList>
            <person name="Goeker M."/>
        </authorList>
    </citation>
    <scope>NUCLEOTIDE SEQUENCE [LARGE SCALE GENOMIC DNA]</scope>
    <source>
        <strain evidence="1 2">DSM 28867</strain>
    </source>
</reference>
<evidence type="ECO:0000313" key="1">
    <source>
        <dbReference type="EMBL" id="TDW25128.1"/>
    </source>
</evidence>
<keyword evidence="2" id="KW-1185">Reference proteome</keyword>
<organism evidence="1 2">
    <name type="scientific">Breznakia blatticola</name>
    <dbReference type="NCBI Taxonomy" id="1754012"/>
    <lineage>
        <taxon>Bacteria</taxon>
        <taxon>Bacillati</taxon>
        <taxon>Bacillota</taxon>
        <taxon>Erysipelotrichia</taxon>
        <taxon>Erysipelotrichales</taxon>
        <taxon>Erysipelotrichaceae</taxon>
        <taxon>Breznakia</taxon>
    </lineage>
</organism>
<proteinExistence type="predicted"/>
<accession>A0A4R8A6E6</accession>
<protein>
    <submittedName>
        <fullName evidence="1">Uncharacterized protein</fullName>
    </submittedName>
</protein>
<name>A0A4R8A6E6_9FIRM</name>
<gene>
    <name evidence="1" type="ORF">EDD63_10669</name>
</gene>
<dbReference type="Proteomes" id="UP000294743">
    <property type="component" value="Unassembled WGS sequence"/>
</dbReference>
<dbReference type="AlphaFoldDB" id="A0A4R8A6E6"/>